<evidence type="ECO:0000313" key="1">
    <source>
        <dbReference type="EMBL" id="GME76458.1"/>
    </source>
</evidence>
<comment type="caution">
    <text evidence="1">The sequence shown here is derived from an EMBL/GenBank/DDBJ whole genome shotgun (WGS) entry which is preliminary data.</text>
</comment>
<organism evidence="1 2">
    <name type="scientific">Ambrosiozyma monospora</name>
    <name type="common">Yeast</name>
    <name type="synonym">Endomycopsis monosporus</name>
    <dbReference type="NCBI Taxonomy" id="43982"/>
    <lineage>
        <taxon>Eukaryota</taxon>
        <taxon>Fungi</taxon>
        <taxon>Dikarya</taxon>
        <taxon>Ascomycota</taxon>
        <taxon>Saccharomycotina</taxon>
        <taxon>Pichiomycetes</taxon>
        <taxon>Pichiales</taxon>
        <taxon>Pichiaceae</taxon>
        <taxon>Ambrosiozyma</taxon>
    </lineage>
</organism>
<gene>
    <name evidence="1" type="ORF">Amon02_000261800</name>
</gene>
<name>A0ACB5SYM5_AMBMO</name>
<dbReference type="EMBL" id="BSXS01001535">
    <property type="protein sequence ID" value="GME76458.1"/>
    <property type="molecule type" value="Genomic_DNA"/>
</dbReference>
<accession>A0ACB5SYM5</accession>
<reference evidence="1" key="1">
    <citation type="submission" date="2023-04" db="EMBL/GenBank/DDBJ databases">
        <title>Ambrosiozyma monospora NBRC 10751.</title>
        <authorList>
            <person name="Ichikawa N."/>
            <person name="Sato H."/>
            <person name="Tonouchi N."/>
        </authorList>
    </citation>
    <scope>NUCLEOTIDE SEQUENCE</scope>
    <source>
        <strain evidence="1">NBRC 10751</strain>
    </source>
</reference>
<keyword evidence="2" id="KW-1185">Reference proteome</keyword>
<sequence length="210" mass="24061">MSDLEVGSWILSDILVDHSADSSWLQEINYSRRFIYKLDDTMEIEKLPETFEGHLKKRVTYYQNKHSMKKSLERNETSETLTIDRDAELEDFVLPKSAIFMALCYTFYFQFMKGIVQMCIQAASYSLGTAIFIAFVGIVVNHAYYNAMMVGAKTKSVLIRTILKKSFVLNQLGCHNYPEGKINALITTDLNRIDFAGIAIPIIVITPLRY</sequence>
<protein>
    <submittedName>
        <fullName evidence="1">Unnamed protein product</fullName>
    </submittedName>
</protein>
<dbReference type="Proteomes" id="UP001165064">
    <property type="component" value="Unassembled WGS sequence"/>
</dbReference>
<proteinExistence type="predicted"/>
<evidence type="ECO:0000313" key="2">
    <source>
        <dbReference type="Proteomes" id="UP001165064"/>
    </source>
</evidence>